<dbReference type="Proteomes" id="UP000325081">
    <property type="component" value="Unassembled WGS sequence"/>
</dbReference>
<dbReference type="InterPro" id="IPR039773">
    <property type="entry name" value="BAG_chaperone_regulator"/>
</dbReference>
<gene>
    <name evidence="4" type="ORF">STAS_26103</name>
</gene>
<accession>A0A5A7QVB6</accession>
<dbReference type="GO" id="GO:0005737">
    <property type="term" value="C:cytoplasm"/>
    <property type="evidence" value="ECO:0007669"/>
    <property type="project" value="TreeGrafter"/>
</dbReference>
<keyword evidence="1" id="KW-0143">Chaperone</keyword>
<dbReference type="InterPro" id="IPR029071">
    <property type="entry name" value="Ubiquitin-like_domsf"/>
</dbReference>
<reference evidence="5" key="1">
    <citation type="journal article" date="2019" name="Curr. Biol.">
        <title>Genome Sequence of Striga asiatica Provides Insight into the Evolution of Plant Parasitism.</title>
        <authorList>
            <person name="Yoshida S."/>
            <person name="Kim S."/>
            <person name="Wafula E.K."/>
            <person name="Tanskanen J."/>
            <person name="Kim Y.M."/>
            <person name="Honaas L."/>
            <person name="Yang Z."/>
            <person name="Spallek T."/>
            <person name="Conn C.E."/>
            <person name="Ichihashi Y."/>
            <person name="Cheong K."/>
            <person name="Cui S."/>
            <person name="Der J.P."/>
            <person name="Gundlach H."/>
            <person name="Jiao Y."/>
            <person name="Hori C."/>
            <person name="Ishida J.K."/>
            <person name="Kasahara H."/>
            <person name="Kiba T."/>
            <person name="Kim M.S."/>
            <person name="Koo N."/>
            <person name="Laohavisit A."/>
            <person name="Lee Y.H."/>
            <person name="Lumba S."/>
            <person name="McCourt P."/>
            <person name="Mortimer J.C."/>
            <person name="Mutuku J.M."/>
            <person name="Nomura T."/>
            <person name="Sasaki-Sekimoto Y."/>
            <person name="Seto Y."/>
            <person name="Wang Y."/>
            <person name="Wakatake T."/>
            <person name="Sakakibara H."/>
            <person name="Demura T."/>
            <person name="Yamaguchi S."/>
            <person name="Yoneyama K."/>
            <person name="Manabe R.I."/>
            <person name="Nelson D.C."/>
            <person name="Schulman A.H."/>
            <person name="Timko M.P."/>
            <person name="dePamphilis C.W."/>
            <person name="Choi D."/>
            <person name="Shirasu K."/>
        </authorList>
    </citation>
    <scope>NUCLEOTIDE SEQUENCE [LARGE SCALE GENOMIC DNA]</scope>
    <source>
        <strain evidence="5">cv. UVA1</strain>
    </source>
</reference>
<dbReference type="Pfam" id="PF02179">
    <property type="entry name" value="BAG"/>
    <property type="match status" value="1"/>
</dbReference>
<dbReference type="SUPFAM" id="SSF54236">
    <property type="entry name" value="Ubiquitin-like"/>
    <property type="match status" value="1"/>
</dbReference>
<keyword evidence="5" id="KW-1185">Reference proteome</keyword>
<name>A0A5A7QVB6_STRAF</name>
<dbReference type="SMART" id="SM00213">
    <property type="entry name" value="UBQ"/>
    <property type="match status" value="1"/>
</dbReference>
<comment type="caution">
    <text evidence="4">The sequence shown here is derived from an EMBL/GenBank/DDBJ whole genome shotgun (WGS) entry which is preliminary data.</text>
</comment>
<dbReference type="OrthoDB" id="417450at2759"/>
<dbReference type="Pfam" id="PF00240">
    <property type="entry name" value="ubiquitin"/>
    <property type="match status" value="1"/>
</dbReference>
<dbReference type="Gene3D" id="1.20.58.120">
    <property type="entry name" value="BAG domain"/>
    <property type="match status" value="1"/>
</dbReference>
<feature type="domain" description="Ubiquitin-like" evidence="3">
    <location>
        <begin position="60"/>
        <end position="130"/>
    </location>
</feature>
<evidence type="ECO:0000313" key="5">
    <source>
        <dbReference type="Proteomes" id="UP000325081"/>
    </source>
</evidence>
<dbReference type="AlphaFoldDB" id="A0A5A7QVB6"/>
<dbReference type="PROSITE" id="PS50053">
    <property type="entry name" value="UBIQUITIN_2"/>
    <property type="match status" value="1"/>
</dbReference>
<dbReference type="GO" id="GO:0050821">
    <property type="term" value="P:protein stabilization"/>
    <property type="evidence" value="ECO:0007669"/>
    <property type="project" value="TreeGrafter"/>
</dbReference>
<dbReference type="InterPro" id="IPR036533">
    <property type="entry name" value="BAG_dom_sf"/>
</dbReference>
<proteinExistence type="predicted"/>
<dbReference type="GO" id="GO:0000774">
    <property type="term" value="F:adenyl-nucleotide exchange factor activity"/>
    <property type="evidence" value="ECO:0007669"/>
    <property type="project" value="TreeGrafter"/>
</dbReference>
<dbReference type="Gene3D" id="3.10.20.90">
    <property type="entry name" value="Phosphatidylinositol 3-kinase Catalytic Subunit, Chain A, domain 1"/>
    <property type="match status" value="1"/>
</dbReference>
<evidence type="ECO:0000313" key="4">
    <source>
        <dbReference type="EMBL" id="GER48906.1"/>
    </source>
</evidence>
<sequence>MMRRGLNFVRNSRRSNEGAETTTSSSSSSAKDDGAAWEMRPGGMLVQKRGEASANDSPPPNLRLRVAHGAVRYQISASSLSTFGELKKLLAVETGLEPREQRLIFRGKERENGEYLDFCGVKDKSKVVLVEDPASRERRMVEIRRNAKIQAVHCLIDGVAAEVDRLAEQVGVIEKSIASGKKVAELQITTLIEMLMRQAVKLDSITADQASDACAKKHSQGKRVRKCVEKLDILKVSNAKQKVQPVVSSDNWETFEPSICSNKWELFD</sequence>
<dbReference type="InterPro" id="IPR000626">
    <property type="entry name" value="Ubiquitin-like_dom"/>
</dbReference>
<evidence type="ECO:0000256" key="1">
    <source>
        <dbReference type="ARBA" id="ARBA00023186"/>
    </source>
</evidence>
<dbReference type="SUPFAM" id="SSF63491">
    <property type="entry name" value="BAG domain"/>
    <property type="match status" value="1"/>
</dbReference>
<dbReference type="GO" id="GO:0051087">
    <property type="term" value="F:protein-folding chaperone binding"/>
    <property type="evidence" value="ECO:0007669"/>
    <property type="project" value="InterPro"/>
</dbReference>
<evidence type="ECO:0000259" key="3">
    <source>
        <dbReference type="PROSITE" id="PS50053"/>
    </source>
</evidence>
<dbReference type="EMBL" id="BKCP01008404">
    <property type="protein sequence ID" value="GER48906.1"/>
    <property type="molecule type" value="Genomic_DNA"/>
</dbReference>
<evidence type="ECO:0000256" key="2">
    <source>
        <dbReference type="SAM" id="MobiDB-lite"/>
    </source>
</evidence>
<dbReference type="InterPro" id="IPR003103">
    <property type="entry name" value="BAG_domain"/>
</dbReference>
<protein>
    <submittedName>
        <fullName evidence="4">BCL-2-associated athanogene 3</fullName>
    </submittedName>
</protein>
<feature type="region of interest" description="Disordered" evidence="2">
    <location>
        <begin position="1"/>
        <end position="36"/>
    </location>
</feature>
<organism evidence="4 5">
    <name type="scientific">Striga asiatica</name>
    <name type="common">Asiatic witchweed</name>
    <name type="synonym">Buchnera asiatica</name>
    <dbReference type="NCBI Taxonomy" id="4170"/>
    <lineage>
        <taxon>Eukaryota</taxon>
        <taxon>Viridiplantae</taxon>
        <taxon>Streptophyta</taxon>
        <taxon>Embryophyta</taxon>
        <taxon>Tracheophyta</taxon>
        <taxon>Spermatophyta</taxon>
        <taxon>Magnoliopsida</taxon>
        <taxon>eudicotyledons</taxon>
        <taxon>Gunneridae</taxon>
        <taxon>Pentapetalae</taxon>
        <taxon>asterids</taxon>
        <taxon>lamiids</taxon>
        <taxon>Lamiales</taxon>
        <taxon>Orobanchaceae</taxon>
        <taxon>Buchnereae</taxon>
        <taxon>Striga</taxon>
    </lineage>
</organism>
<dbReference type="PANTHER" id="PTHR12329:SF17">
    <property type="entry name" value="OS04G0619900 PROTEIN"/>
    <property type="match status" value="1"/>
</dbReference>
<dbReference type="PANTHER" id="PTHR12329">
    <property type="entry name" value="BCL2-ASSOCIATED ATHANOGENE"/>
    <property type="match status" value="1"/>
</dbReference>